<evidence type="ECO:0000313" key="3">
    <source>
        <dbReference type="Proteomes" id="UP000233769"/>
    </source>
</evidence>
<evidence type="ECO:0000313" key="2">
    <source>
        <dbReference type="EMBL" id="SOR31257.1"/>
    </source>
</evidence>
<gene>
    <name evidence="2" type="ORF">TK0001_4655</name>
</gene>
<dbReference type="Proteomes" id="UP000233769">
    <property type="component" value="Chromosome tk0001"/>
</dbReference>
<accession>A0A2N9AVB3</accession>
<protein>
    <submittedName>
        <fullName evidence="2">Uncharacterized protein</fullName>
    </submittedName>
</protein>
<proteinExistence type="predicted"/>
<name>A0A2N9AVB3_METEX</name>
<keyword evidence="1" id="KW-1133">Transmembrane helix</keyword>
<organism evidence="2 3">
    <name type="scientific">Methylorubrum extorquens</name>
    <name type="common">Methylobacterium dichloromethanicum</name>
    <name type="synonym">Methylobacterium extorquens</name>
    <dbReference type="NCBI Taxonomy" id="408"/>
    <lineage>
        <taxon>Bacteria</taxon>
        <taxon>Pseudomonadati</taxon>
        <taxon>Pseudomonadota</taxon>
        <taxon>Alphaproteobacteria</taxon>
        <taxon>Hyphomicrobiales</taxon>
        <taxon>Methylobacteriaceae</taxon>
        <taxon>Methylorubrum</taxon>
    </lineage>
</organism>
<sequence length="35" mass="3795">MVLSLPQVILFVAAVLFGMLLHRFAVGRGPVSRKA</sequence>
<dbReference type="EMBL" id="LT962688">
    <property type="protein sequence ID" value="SOR31257.1"/>
    <property type="molecule type" value="Genomic_DNA"/>
</dbReference>
<feature type="transmembrane region" description="Helical" evidence="1">
    <location>
        <begin position="6"/>
        <end position="26"/>
    </location>
</feature>
<keyword evidence="1" id="KW-0812">Transmembrane</keyword>
<keyword evidence="1" id="KW-0472">Membrane</keyword>
<evidence type="ECO:0000256" key="1">
    <source>
        <dbReference type="SAM" id="Phobius"/>
    </source>
</evidence>
<dbReference type="AlphaFoldDB" id="A0A2N9AVB3"/>
<reference evidence="3" key="1">
    <citation type="submission" date="2017-10" db="EMBL/GenBank/DDBJ databases">
        <authorList>
            <person name="Regsiter A."/>
            <person name="William W."/>
        </authorList>
    </citation>
    <scope>NUCLEOTIDE SEQUENCE [LARGE SCALE GENOMIC DNA]</scope>
</reference>